<evidence type="ECO:0000259" key="5">
    <source>
        <dbReference type="PROSITE" id="PS50977"/>
    </source>
</evidence>
<evidence type="ECO:0000313" key="7">
    <source>
        <dbReference type="Proteomes" id="UP000054099"/>
    </source>
</evidence>
<dbReference type="Pfam" id="PF16859">
    <property type="entry name" value="TetR_C_11"/>
    <property type="match status" value="1"/>
</dbReference>
<accession>A0A0V8IZS4</accession>
<evidence type="ECO:0000256" key="1">
    <source>
        <dbReference type="ARBA" id="ARBA00023015"/>
    </source>
</evidence>
<dbReference type="OrthoDB" id="9796019at2"/>
<dbReference type="InterPro" id="IPR050109">
    <property type="entry name" value="HTH-type_TetR-like_transc_reg"/>
</dbReference>
<dbReference type="InterPro" id="IPR036271">
    <property type="entry name" value="Tet_transcr_reg_TetR-rel_C_sf"/>
</dbReference>
<sequence length="189" mass="21186">MIQTKQPRNKEKILEATISVLNGTGYLCLTIEGIAAEAGVGKATIYRWWPTKSHLVLDAFLMVTESAFPFDLNDSIKNNFVEQLKNLADVFSTTLGRSMLAIIVEDKGISDAFYTSYLSLRRNDSAAFLRQAMEREGIEAEVNIDILLDMLFGPIYFRILIYKQTPDERFISELVDHVIAGILPACSGK</sequence>
<keyword evidence="2 4" id="KW-0238">DNA-binding</keyword>
<protein>
    <recommendedName>
        <fullName evidence="5">HTH tetR-type domain-containing protein</fullName>
    </recommendedName>
</protein>
<keyword evidence="7" id="KW-1185">Reference proteome</keyword>
<dbReference type="EMBL" id="LNQN01000007">
    <property type="protein sequence ID" value="KSU80348.1"/>
    <property type="molecule type" value="Genomic_DNA"/>
</dbReference>
<dbReference type="SUPFAM" id="SSF46689">
    <property type="entry name" value="Homeodomain-like"/>
    <property type="match status" value="1"/>
</dbReference>
<dbReference type="PANTHER" id="PTHR30055">
    <property type="entry name" value="HTH-TYPE TRANSCRIPTIONAL REGULATOR RUTR"/>
    <property type="match status" value="1"/>
</dbReference>
<reference evidence="6 7" key="1">
    <citation type="journal article" date="2014" name="Antonie Van Leeuwenhoek">
        <title>Fictibacillus enclensis sp. nov., isolated from marine sediment.</title>
        <authorList>
            <person name="Dastager S.G."/>
            <person name="Mawlankar R."/>
            <person name="Srinivasan K."/>
            <person name="Tang S.K."/>
            <person name="Lee J.C."/>
            <person name="Ramana V.V."/>
            <person name="Shouche Y.S."/>
        </authorList>
    </citation>
    <scope>NUCLEOTIDE SEQUENCE [LARGE SCALE GENOMIC DNA]</scope>
    <source>
        <strain evidence="6 7">NIO-1003</strain>
    </source>
</reference>
<feature type="DNA-binding region" description="H-T-H motif" evidence="4">
    <location>
        <begin position="30"/>
        <end position="49"/>
    </location>
</feature>
<dbReference type="Gene3D" id="1.10.357.10">
    <property type="entry name" value="Tetracycline Repressor, domain 2"/>
    <property type="match status" value="1"/>
</dbReference>
<feature type="domain" description="HTH tetR-type" evidence="5">
    <location>
        <begin position="7"/>
        <end position="67"/>
    </location>
</feature>
<name>A0A0V8IZS4_9BACL</name>
<dbReference type="GO" id="GO:0003700">
    <property type="term" value="F:DNA-binding transcription factor activity"/>
    <property type="evidence" value="ECO:0007669"/>
    <property type="project" value="TreeGrafter"/>
</dbReference>
<dbReference type="Pfam" id="PF00440">
    <property type="entry name" value="TetR_N"/>
    <property type="match status" value="1"/>
</dbReference>
<dbReference type="InterPro" id="IPR001647">
    <property type="entry name" value="HTH_TetR"/>
</dbReference>
<keyword evidence="1" id="KW-0805">Transcription regulation</keyword>
<evidence type="ECO:0000256" key="4">
    <source>
        <dbReference type="PROSITE-ProRule" id="PRU00335"/>
    </source>
</evidence>
<dbReference type="Proteomes" id="UP000054099">
    <property type="component" value="Unassembled WGS sequence"/>
</dbReference>
<dbReference type="SUPFAM" id="SSF48498">
    <property type="entry name" value="Tetracyclin repressor-like, C-terminal domain"/>
    <property type="match status" value="1"/>
</dbReference>
<dbReference type="GO" id="GO:0000976">
    <property type="term" value="F:transcription cis-regulatory region binding"/>
    <property type="evidence" value="ECO:0007669"/>
    <property type="project" value="TreeGrafter"/>
</dbReference>
<dbReference type="PRINTS" id="PR00455">
    <property type="entry name" value="HTHTETR"/>
</dbReference>
<dbReference type="PROSITE" id="PS50977">
    <property type="entry name" value="HTH_TETR_2"/>
    <property type="match status" value="1"/>
</dbReference>
<organism evidence="6 7">
    <name type="scientific">Fictibacillus enclensis</name>
    <dbReference type="NCBI Taxonomy" id="1017270"/>
    <lineage>
        <taxon>Bacteria</taxon>
        <taxon>Bacillati</taxon>
        <taxon>Bacillota</taxon>
        <taxon>Bacilli</taxon>
        <taxon>Bacillales</taxon>
        <taxon>Fictibacillaceae</taxon>
        <taxon>Fictibacillus</taxon>
    </lineage>
</organism>
<comment type="caution">
    <text evidence="6">The sequence shown here is derived from an EMBL/GenBank/DDBJ whole genome shotgun (WGS) entry which is preliminary data.</text>
</comment>
<proteinExistence type="predicted"/>
<dbReference type="AlphaFoldDB" id="A0A0V8IZS4"/>
<gene>
    <name evidence="6" type="ORF">AS030_20665</name>
</gene>
<evidence type="ECO:0000313" key="6">
    <source>
        <dbReference type="EMBL" id="KSU80348.1"/>
    </source>
</evidence>
<keyword evidence="3" id="KW-0804">Transcription</keyword>
<dbReference type="PANTHER" id="PTHR30055:SF148">
    <property type="entry name" value="TETR-FAMILY TRANSCRIPTIONAL REGULATOR"/>
    <property type="match status" value="1"/>
</dbReference>
<dbReference type="InterPro" id="IPR011075">
    <property type="entry name" value="TetR_C"/>
</dbReference>
<dbReference type="RefSeq" id="WP_061975282.1">
    <property type="nucleotide sequence ID" value="NZ_FMAV01000005.1"/>
</dbReference>
<evidence type="ECO:0000256" key="3">
    <source>
        <dbReference type="ARBA" id="ARBA00023163"/>
    </source>
</evidence>
<dbReference type="InterPro" id="IPR009057">
    <property type="entry name" value="Homeodomain-like_sf"/>
</dbReference>
<evidence type="ECO:0000256" key="2">
    <source>
        <dbReference type="ARBA" id="ARBA00023125"/>
    </source>
</evidence>
<dbReference type="Gene3D" id="1.10.10.60">
    <property type="entry name" value="Homeodomain-like"/>
    <property type="match status" value="1"/>
</dbReference>